<comment type="caution">
    <text evidence="1">The sequence shown here is derived from an EMBL/GenBank/DDBJ whole genome shotgun (WGS) entry which is preliminary data.</text>
</comment>
<accession>M1WT63</accession>
<dbReference type="AlphaFoldDB" id="M1WT63"/>
<organism evidence="1 2">
    <name type="scientific">Richelia intracellularis HH01</name>
    <dbReference type="NCBI Taxonomy" id="1165094"/>
    <lineage>
        <taxon>Bacteria</taxon>
        <taxon>Bacillati</taxon>
        <taxon>Cyanobacteriota</taxon>
        <taxon>Cyanophyceae</taxon>
        <taxon>Nostocales</taxon>
        <taxon>Nostocaceae</taxon>
        <taxon>Richelia</taxon>
    </lineage>
</organism>
<keyword evidence="2" id="KW-1185">Reference proteome</keyword>
<evidence type="ECO:0000313" key="2">
    <source>
        <dbReference type="Proteomes" id="UP000053051"/>
    </source>
</evidence>
<protein>
    <submittedName>
        <fullName evidence="1">Uncharacterized protein</fullName>
    </submittedName>
</protein>
<gene>
    <name evidence="1" type="ORF">RINTHH_16840</name>
</gene>
<reference evidence="1 2" key="1">
    <citation type="submission" date="2012-05" db="EMBL/GenBank/DDBJ databases">
        <authorList>
            <person name="Hilton J."/>
        </authorList>
    </citation>
    <scope>NUCLEOTIDE SEQUENCE [LARGE SCALE GENOMIC DNA]</scope>
    <source>
        <strain evidence="1 2">HH01</strain>
    </source>
</reference>
<evidence type="ECO:0000313" key="1">
    <source>
        <dbReference type="EMBL" id="CCH67839.1"/>
    </source>
</evidence>
<dbReference type="Proteomes" id="UP000053051">
    <property type="component" value="Unassembled WGS sequence"/>
</dbReference>
<proteinExistence type="predicted"/>
<name>M1WT63_9NOST</name>
<dbReference type="EMBL" id="CAIY01000067">
    <property type="protein sequence ID" value="CCH67839.1"/>
    <property type="molecule type" value="Genomic_DNA"/>
</dbReference>
<sequence length="44" mass="5260">MELIAIWPELKAGKRITFPKELIEQHPDFFGILYQYGHFEILNI</sequence>
<reference evidence="2" key="2">
    <citation type="submission" date="2016-01" db="EMBL/GenBank/DDBJ databases">
        <title>Diatom-associated endosymboitic cyanobacterium lacks core nitrogen metabolism enzymes.</title>
        <authorList>
            <person name="Hilton J.A."/>
            <person name="Foster R.A."/>
            <person name="Tripp H.J."/>
            <person name="Carter B.J."/>
            <person name="Zehr J.P."/>
            <person name="Villareal T.A."/>
        </authorList>
    </citation>
    <scope>NUCLEOTIDE SEQUENCE [LARGE SCALE GENOMIC DNA]</scope>
    <source>
        <strain evidence="2">HH01</strain>
    </source>
</reference>